<dbReference type="InterPro" id="IPR007035">
    <property type="entry name" value="Peptidase_M55"/>
</dbReference>
<dbReference type="GO" id="GO:0046872">
    <property type="term" value="F:metal ion binding"/>
    <property type="evidence" value="ECO:0007669"/>
    <property type="project" value="UniProtKB-KW"/>
</dbReference>
<evidence type="ECO:0000313" key="3">
    <source>
        <dbReference type="EMBL" id="TWH79051.1"/>
    </source>
</evidence>
<dbReference type="CDD" id="cd08770">
    <property type="entry name" value="DAP_dppA_3"/>
    <property type="match status" value="1"/>
</dbReference>
<keyword evidence="4" id="KW-1185">Reference proteome</keyword>
<reference evidence="3 4" key="1">
    <citation type="submission" date="2019-07" db="EMBL/GenBank/DDBJ databases">
        <title>Genomic Encyclopedia of Type Strains, Phase I: the one thousand microbial genomes (KMG-I) project.</title>
        <authorList>
            <person name="Kyrpides N."/>
        </authorList>
    </citation>
    <scope>NUCLEOTIDE SEQUENCE [LARGE SCALE GENOMIC DNA]</scope>
    <source>
        <strain evidence="3 4">DSM 13558</strain>
    </source>
</reference>
<feature type="binding site" evidence="2">
    <location>
        <position position="105"/>
    </location>
    <ligand>
        <name>Zn(2+)</name>
        <dbReference type="ChEBI" id="CHEBI:29105"/>
        <label>2</label>
    </ligand>
</feature>
<accession>A0A562J784</accession>
<dbReference type="Proteomes" id="UP000315343">
    <property type="component" value="Unassembled WGS sequence"/>
</dbReference>
<dbReference type="AlphaFoldDB" id="A0A562J784"/>
<dbReference type="InterPro" id="IPR036177">
    <property type="entry name" value="Peptidase_M55_sf"/>
</dbReference>
<feature type="binding site" evidence="2">
    <location>
        <position position="8"/>
    </location>
    <ligand>
        <name>Zn(2+)</name>
        <dbReference type="ChEBI" id="CHEBI:29105"/>
        <label>1</label>
    </ligand>
</feature>
<feature type="binding site" evidence="2">
    <location>
        <position position="135"/>
    </location>
    <ligand>
        <name>Zn(2+)</name>
        <dbReference type="ChEBI" id="CHEBI:29105"/>
        <label>2</label>
    </ligand>
</feature>
<dbReference type="SUPFAM" id="SSF63992">
    <property type="entry name" value="Dipeptide transport protein"/>
    <property type="match status" value="1"/>
</dbReference>
<evidence type="ECO:0000256" key="2">
    <source>
        <dbReference type="PIRSR" id="PIRSR015853-2"/>
    </source>
</evidence>
<dbReference type="Gene3D" id="3.40.50.10780">
    <property type="entry name" value="Dipeptide transport protein"/>
    <property type="match status" value="1"/>
</dbReference>
<evidence type="ECO:0000313" key="4">
    <source>
        <dbReference type="Proteomes" id="UP000315343"/>
    </source>
</evidence>
<organism evidence="3 4">
    <name type="scientific">Sedimentibacter saalensis</name>
    <dbReference type="NCBI Taxonomy" id="130788"/>
    <lineage>
        <taxon>Bacteria</taxon>
        <taxon>Bacillati</taxon>
        <taxon>Bacillota</taxon>
        <taxon>Tissierellia</taxon>
        <taxon>Sedimentibacter</taxon>
    </lineage>
</organism>
<dbReference type="Gene3D" id="3.30.1360.130">
    <property type="entry name" value="Dipeptide transport protein"/>
    <property type="match status" value="1"/>
</dbReference>
<dbReference type="InterPro" id="IPR027476">
    <property type="entry name" value="DppA_N"/>
</dbReference>
<dbReference type="Pfam" id="PF04951">
    <property type="entry name" value="Peptidase_M55"/>
    <property type="match status" value="1"/>
</dbReference>
<dbReference type="RefSeq" id="WP_145084312.1">
    <property type="nucleotide sequence ID" value="NZ_DAMBUX010000028.1"/>
</dbReference>
<gene>
    <name evidence="3" type="ORF">LY60_02579</name>
</gene>
<feature type="active site" description="Nucleophile" evidence="1">
    <location>
        <position position="117"/>
    </location>
</feature>
<feature type="binding site" evidence="2">
    <location>
        <position position="60"/>
    </location>
    <ligand>
        <name>Zn(2+)</name>
        <dbReference type="ChEBI" id="CHEBI:29105"/>
        <label>2</label>
    </ligand>
</feature>
<sequence>MKVFISVDIEGITGVTDWSETELGNHDYKQFAEQMTKETVAACEGAIAMGAKEIFIKDAHDSARNIDITKLPRCAKLSRGWTSSPDSMVAGLDETFDAAIFIGYHSAAGTDGSPLAHTMNSGNNYMMVNGEKASEFTINSYLAANYGVPVVFLSGDKALCDTAKKFNKGIETVAVKEGSAGATISINPDYACDLIKEGVKNGLKHINECKIAIPEKFEVEINYKEHKNARRASFFPGVTQTGSHTIKYTANNVKDFSVTRMFIL</sequence>
<evidence type="ECO:0000256" key="1">
    <source>
        <dbReference type="PIRSR" id="PIRSR015853-1"/>
    </source>
</evidence>
<keyword evidence="2" id="KW-0479">Metal-binding</keyword>
<feature type="binding site" evidence="2">
    <location>
        <position position="8"/>
    </location>
    <ligand>
        <name>Zn(2+)</name>
        <dbReference type="ChEBI" id="CHEBI:29105"/>
        <label>2</label>
    </ligand>
</feature>
<dbReference type="PIRSF" id="PIRSF015853">
    <property type="entry name" value="Pep_DppA"/>
    <property type="match status" value="1"/>
</dbReference>
<feature type="binding site" evidence="2">
    <location>
        <position position="10"/>
    </location>
    <ligand>
        <name>Zn(2+)</name>
        <dbReference type="ChEBI" id="CHEBI:29105"/>
        <label>1</label>
    </ligand>
</feature>
<name>A0A562J784_9FIRM</name>
<comment type="caution">
    <text evidence="3">The sequence shown here is derived from an EMBL/GenBank/DDBJ whole genome shotgun (WGS) entry which is preliminary data.</text>
</comment>
<keyword evidence="2" id="KW-0862">Zinc</keyword>
<dbReference type="EMBL" id="VLKH01000007">
    <property type="protein sequence ID" value="TWH79051.1"/>
    <property type="molecule type" value="Genomic_DNA"/>
</dbReference>
<protein>
    <submittedName>
        <fullName evidence="3">D-amino peptidase</fullName>
    </submittedName>
</protein>
<dbReference type="OrthoDB" id="9785420at2"/>
<proteinExistence type="predicted"/>